<dbReference type="Pfam" id="PF00172">
    <property type="entry name" value="Zn_clus"/>
    <property type="match status" value="1"/>
</dbReference>
<dbReference type="Gene3D" id="3.30.160.60">
    <property type="entry name" value="Classic Zinc Finger"/>
    <property type="match status" value="1"/>
</dbReference>
<keyword evidence="3 9" id="KW-0863">Zinc-finger</keyword>
<keyword evidence="13" id="KW-1185">Reference proteome</keyword>
<evidence type="ECO:0000256" key="4">
    <source>
        <dbReference type="ARBA" id="ARBA00022833"/>
    </source>
</evidence>
<dbReference type="GO" id="GO:0008270">
    <property type="term" value="F:zinc ion binding"/>
    <property type="evidence" value="ECO:0007669"/>
    <property type="project" value="UniProtKB-KW"/>
</dbReference>
<dbReference type="CDD" id="cd00067">
    <property type="entry name" value="GAL4"/>
    <property type="match status" value="1"/>
</dbReference>
<sequence>MSPKEYICHFPGCNTSYLHKEHLSRHETQHGQRSFQCSNCGREFSRSDALRRHMRQIHGVNGPVPDTKHACTHCRRTKSRCHGGPPCTECQRRGISCSLDGQTETQGSKLPSRVIDGQLSPSHIPPSIGAARSEKESHFLRLYFRKFHPYWPFIHQGSFNEDRETPFLVQSMVVIGLWVSEEENAQSAANDLHNTLALEIRKQKGAWFASIEEDRTSACSWPIPTYQGILLHIIFALLHGGSGTLGLDLKPSLTSANTEIFNSLVVSCKRLGMLYYPNILAQYSQSDPAPYVWLRIEEVKRFNLAVYRVYQACSKIGKEDRNTHEQDITATPNSGLTAKDLQFPFPRNNRLWRSCSKGEWDAAATDGVFCHLLDDTMDEEWISKVDKDVGVDWGVDWE</sequence>
<keyword evidence="6" id="KW-0238">DNA-binding</keyword>
<dbReference type="Pfam" id="PF04082">
    <property type="entry name" value="Fungal_trans"/>
    <property type="match status" value="1"/>
</dbReference>
<feature type="domain" description="Zn(2)-C6 fungal-type" evidence="10">
    <location>
        <begin position="70"/>
        <end position="99"/>
    </location>
</feature>
<dbReference type="InterPro" id="IPR036864">
    <property type="entry name" value="Zn2-C6_fun-type_DNA-bd_sf"/>
</dbReference>
<reference evidence="12" key="2">
    <citation type="journal article" date="2023" name="IMA Fungus">
        <title>Comparative genomic study of the Penicillium genus elucidates a diverse pangenome and 15 lateral gene transfer events.</title>
        <authorList>
            <person name="Petersen C."/>
            <person name="Sorensen T."/>
            <person name="Nielsen M.R."/>
            <person name="Sondergaard T.E."/>
            <person name="Sorensen J.L."/>
            <person name="Fitzpatrick D.A."/>
            <person name="Frisvad J.C."/>
            <person name="Nielsen K.L."/>
        </authorList>
    </citation>
    <scope>NUCLEOTIDE SEQUENCE</scope>
    <source>
        <strain evidence="12">IBT 17660</strain>
    </source>
</reference>
<evidence type="ECO:0000256" key="5">
    <source>
        <dbReference type="ARBA" id="ARBA00023015"/>
    </source>
</evidence>
<dbReference type="FunFam" id="3.30.160.60:FF:000110">
    <property type="entry name" value="Zinc finger protein-like"/>
    <property type="match status" value="1"/>
</dbReference>
<dbReference type="SUPFAM" id="SSF57667">
    <property type="entry name" value="beta-beta-alpha zinc fingers"/>
    <property type="match status" value="1"/>
</dbReference>
<feature type="domain" description="C2H2-type" evidence="11">
    <location>
        <begin position="35"/>
        <end position="63"/>
    </location>
</feature>
<dbReference type="OrthoDB" id="10261408at2759"/>
<evidence type="ECO:0008006" key="14">
    <source>
        <dbReference type="Google" id="ProtNLM"/>
    </source>
</evidence>
<organism evidence="12 13">
    <name type="scientific">Penicillium desertorum</name>
    <dbReference type="NCBI Taxonomy" id="1303715"/>
    <lineage>
        <taxon>Eukaryota</taxon>
        <taxon>Fungi</taxon>
        <taxon>Dikarya</taxon>
        <taxon>Ascomycota</taxon>
        <taxon>Pezizomycotina</taxon>
        <taxon>Eurotiomycetes</taxon>
        <taxon>Eurotiomycetidae</taxon>
        <taxon>Eurotiales</taxon>
        <taxon>Aspergillaceae</taxon>
        <taxon>Penicillium</taxon>
    </lineage>
</organism>
<evidence type="ECO:0000256" key="9">
    <source>
        <dbReference type="PROSITE-ProRule" id="PRU00042"/>
    </source>
</evidence>
<evidence type="ECO:0000256" key="7">
    <source>
        <dbReference type="ARBA" id="ARBA00023163"/>
    </source>
</evidence>
<protein>
    <recommendedName>
        <fullName evidence="14">C2H2 type zinc finger domain protein</fullName>
    </recommendedName>
</protein>
<dbReference type="SUPFAM" id="SSF57701">
    <property type="entry name" value="Zn2/Cys6 DNA-binding domain"/>
    <property type="match status" value="1"/>
</dbReference>
<accession>A0A9X0BHB5</accession>
<evidence type="ECO:0000256" key="8">
    <source>
        <dbReference type="ARBA" id="ARBA00023242"/>
    </source>
</evidence>
<evidence type="ECO:0000313" key="12">
    <source>
        <dbReference type="EMBL" id="KAJ5459247.1"/>
    </source>
</evidence>
<evidence type="ECO:0000256" key="6">
    <source>
        <dbReference type="ARBA" id="ARBA00023125"/>
    </source>
</evidence>
<dbReference type="AlphaFoldDB" id="A0A9X0BHB5"/>
<keyword evidence="4" id="KW-0862">Zinc</keyword>
<dbReference type="PANTHER" id="PTHR47660">
    <property type="entry name" value="TRANSCRIPTION FACTOR WITH C2H2 AND ZN(2)-CYS(6) DNA BINDING DOMAIN (EUROFUNG)-RELATED-RELATED"/>
    <property type="match status" value="1"/>
</dbReference>
<evidence type="ECO:0000259" key="11">
    <source>
        <dbReference type="PROSITE" id="PS50157"/>
    </source>
</evidence>
<reference evidence="12" key="1">
    <citation type="submission" date="2022-12" db="EMBL/GenBank/DDBJ databases">
        <authorList>
            <person name="Petersen C."/>
        </authorList>
    </citation>
    <scope>NUCLEOTIDE SEQUENCE</scope>
    <source>
        <strain evidence="12">IBT 17660</strain>
    </source>
</reference>
<dbReference type="Proteomes" id="UP001147760">
    <property type="component" value="Unassembled WGS sequence"/>
</dbReference>
<dbReference type="Gene3D" id="4.10.240.10">
    <property type="entry name" value="Zn(2)-C6 fungal-type DNA-binding domain"/>
    <property type="match status" value="1"/>
</dbReference>
<dbReference type="GO" id="GO:0000981">
    <property type="term" value="F:DNA-binding transcription factor activity, RNA polymerase II-specific"/>
    <property type="evidence" value="ECO:0007669"/>
    <property type="project" value="InterPro"/>
</dbReference>
<proteinExistence type="predicted"/>
<evidence type="ECO:0000256" key="2">
    <source>
        <dbReference type="ARBA" id="ARBA00022737"/>
    </source>
</evidence>
<evidence type="ECO:0000313" key="13">
    <source>
        <dbReference type="Proteomes" id="UP001147760"/>
    </source>
</evidence>
<keyword evidence="1" id="KW-0479">Metal-binding</keyword>
<dbReference type="PANTHER" id="PTHR47660:SF2">
    <property type="entry name" value="TRANSCRIPTION FACTOR WITH C2H2 AND ZN(2)-CYS(6) DNA BINDING DOMAIN (EUROFUNG)"/>
    <property type="match status" value="1"/>
</dbReference>
<dbReference type="InterPro" id="IPR036236">
    <property type="entry name" value="Znf_C2H2_sf"/>
</dbReference>
<comment type="caution">
    <text evidence="12">The sequence shown here is derived from an EMBL/GenBank/DDBJ whole genome shotgun (WGS) entry which is preliminary data.</text>
</comment>
<dbReference type="GO" id="GO:0003677">
    <property type="term" value="F:DNA binding"/>
    <property type="evidence" value="ECO:0007669"/>
    <property type="project" value="UniProtKB-KW"/>
</dbReference>
<keyword evidence="2" id="KW-0677">Repeat</keyword>
<dbReference type="InterPro" id="IPR007219">
    <property type="entry name" value="XnlR_reg_dom"/>
</dbReference>
<dbReference type="PROSITE" id="PS50157">
    <property type="entry name" value="ZINC_FINGER_C2H2_2"/>
    <property type="match status" value="1"/>
</dbReference>
<dbReference type="EMBL" id="JAPWDO010000008">
    <property type="protein sequence ID" value="KAJ5459247.1"/>
    <property type="molecule type" value="Genomic_DNA"/>
</dbReference>
<name>A0A9X0BHB5_9EURO</name>
<dbReference type="InterPro" id="IPR013087">
    <property type="entry name" value="Znf_C2H2_type"/>
</dbReference>
<keyword evidence="5" id="KW-0805">Transcription regulation</keyword>
<dbReference type="Pfam" id="PF00096">
    <property type="entry name" value="zf-C2H2"/>
    <property type="match status" value="1"/>
</dbReference>
<evidence type="ECO:0000256" key="3">
    <source>
        <dbReference type="ARBA" id="ARBA00022771"/>
    </source>
</evidence>
<dbReference type="PROSITE" id="PS00463">
    <property type="entry name" value="ZN2_CY6_FUNGAL_1"/>
    <property type="match status" value="1"/>
</dbReference>
<dbReference type="PROSITE" id="PS50048">
    <property type="entry name" value="ZN2_CY6_FUNGAL_2"/>
    <property type="match status" value="1"/>
</dbReference>
<dbReference type="CDD" id="cd12148">
    <property type="entry name" value="fungal_TF_MHR"/>
    <property type="match status" value="1"/>
</dbReference>
<keyword evidence="7" id="KW-0804">Transcription</keyword>
<dbReference type="SMART" id="SM00355">
    <property type="entry name" value="ZnF_C2H2"/>
    <property type="match status" value="2"/>
</dbReference>
<dbReference type="GO" id="GO:0006351">
    <property type="term" value="P:DNA-templated transcription"/>
    <property type="evidence" value="ECO:0007669"/>
    <property type="project" value="InterPro"/>
</dbReference>
<evidence type="ECO:0000256" key="1">
    <source>
        <dbReference type="ARBA" id="ARBA00022723"/>
    </source>
</evidence>
<dbReference type="InterPro" id="IPR001138">
    <property type="entry name" value="Zn2Cys6_DnaBD"/>
</dbReference>
<evidence type="ECO:0000259" key="10">
    <source>
        <dbReference type="PROSITE" id="PS50048"/>
    </source>
</evidence>
<gene>
    <name evidence="12" type="ORF">N7530_011191</name>
</gene>
<dbReference type="SMART" id="SM00066">
    <property type="entry name" value="GAL4"/>
    <property type="match status" value="1"/>
</dbReference>
<dbReference type="PROSITE" id="PS00028">
    <property type="entry name" value="ZINC_FINGER_C2H2_1"/>
    <property type="match status" value="1"/>
</dbReference>
<keyword evidence="8" id="KW-0539">Nucleus</keyword>